<sequence>MADGGAPADRRATDLVVPVKELVRAKTRLAAASAAVAVDPRSAHADLALALATDTLAAVLASSVGRLAVVTSEPRLTTGVAPPGVGTDPRVELVADPGRGLDAAIRAGIEHLGRFPVGVLLADLPALRPEELDDALAAARVALRTAPAAFVADHTGEGTALLVAGPGFAPRFGPRSAAAHAAAGAVALGGDWPGLRHDVDVPGDLDEVRALGVGPATRAWPGLGTLAAGCR</sequence>
<reference evidence="6 7" key="1">
    <citation type="submission" date="2020-07" db="EMBL/GenBank/DDBJ databases">
        <title>Sequencing the genomes of 1000 actinobacteria strains.</title>
        <authorList>
            <person name="Klenk H.-P."/>
        </authorList>
    </citation>
    <scope>NUCLEOTIDE SEQUENCE [LARGE SCALE GENOMIC DNA]</scope>
    <source>
        <strain evidence="6 7">DSM 45772</strain>
    </source>
</reference>
<feature type="binding site" evidence="5">
    <location>
        <position position="159"/>
    </location>
    <ligand>
        <name>phosphoenolpyruvate</name>
        <dbReference type="ChEBI" id="CHEBI:58702"/>
    </ligand>
</feature>
<protein>
    <recommendedName>
        <fullName evidence="5">Phosphoenolpyruvate guanylyltransferase</fullName>
        <shortName evidence="5">PEP guanylyltransferase</shortName>
        <ecNumber evidence="5">2.7.7.105</ecNumber>
    </recommendedName>
</protein>
<accession>A0A7Y9J631</accession>
<dbReference type="InterPro" id="IPR002835">
    <property type="entry name" value="CofC"/>
</dbReference>
<comment type="pathway">
    <text evidence="5">Cofactor biosynthesis; coenzyme F420 biosynthesis.</text>
</comment>
<dbReference type="EC" id="2.7.7.105" evidence="5"/>
<keyword evidence="7" id="KW-1185">Reference proteome</keyword>
<dbReference type="GO" id="GO:0005525">
    <property type="term" value="F:GTP binding"/>
    <property type="evidence" value="ECO:0007669"/>
    <property type="project" value="UniProtKB-KW"/>
</dbReference>
<comment type="catalytic activity">
    <reaction evidence="5">
        <text>phosphoenolpyruvate + GTP + H(+) = enolpyruvoyl-2-diphospho-5'-guanosine + diphosphate</text>
        <dbReference type="Rhea" id="RHEA:30519"/>
        <dbReference type="ChEBI" id="CHEBI:15378"/>
        <dbReference type="ChEBI" id="CHEBI:33019"/>
        <dbReference type="ChEBI" id="CHEBI:37565"/>
        <dbReference type="ChEBI" id="CHEBI:58702"/>
        <dbReference type="ChEBI" id="CHEBI:143701"/>
        <dbReference type="EC" id="2.7.7.105"/>
    </reaction>
</comment>
<dbReference type="PANTHER" id="PTHR40392:SF1">
    <property type="entry name" value="2-PHOSPHO-L-LACTATE GUANYLYLTRANSFERASE"/>
    <property type="match status" value="1"/>
</dbReference>
<feature type="binding site" evidence="5">
    <location>
        <position position="176"/>
    </location>
    <ligand>
        <name>phosphoenolpyruvate</name>
        <dbReference type="ChEBI" id="CHEBI:58702"/>
    </ligand>
</feature>
<evidence type="ECO:0000256" key="3">
    <source>
        <dbReference type="ARBA" id="ARBA00022741"/>
    </source>
</evidence>
<proteinExistence type="inferred from homology"/>
<dbReference type="SUPFAM" id="SSF53448">
    <property type="entry name" value="Nucleotide-diphospho-sugar transferases"/>
    <property type="match status" value="1"/>
</dbReference>
<evidence type="ECO:0000256" key="1">
    <source>
        <dbReference type="ARBA" id="ARBA00022679"/>
    </source>
</evidence>
<dbReference type="GO" id="GO:0043814">
    <property type="term" value="F:phospholactate guanylyltransferase activity"/>
    <property type="evidence" value="ECO:0007669"/>
    <property type="project" value="InterPro"/>
</dbReference>
<name>A0A7Y9J631_9PSEU</name>
<organism evidence="6 7">
    <name type="scientific">Actinomycetospora corticicola</name>
    <dbReference type="NCBI Taxonomy" id="663602"/>
    <lineage>
        <taxon>Bacteria</taxon>
        <taxon>Bacillati</taxon>
        <taxon>Actinomycetota</taxon>
        <taxon>Actinomycetes</taxon>
        <taxon>Pseudonocardiales</taxon>
        <taxon>Pseudonocardiaceae</taxon>
        <taxon>Actinomycetospora</taxon>
    </lineage>
</organism>
<evidence type="ECO:0000256" key="5">
    <source>
        <dbReference type="HAMAP-Rule" id="MF_02114"/>
    </source>
</evidence>
<dbReference type="HAMAP" id="MF_02114">
    <property type="entry name" value="CofC"/>
    <property type="match status" value="1"/>
</dbReference>
<keyword evidence="4 5" id="KW-0342">GTP-binding</keyword>
<evidence type="ECO:0000256" key="4">
    <source>
        <dbReference type="ARBA" id="ARBA00023134"/>
    </source>
</evidence>
<dbReference type="GO" id="GO:0052645">
    <property type="term" value="P:F420-0 metabolic process"/>
    <property type="evidence" value="ECO:0007669"/>
    <property type="project" value="UniProtKB-UniRule"/>
</dbReference>
<evidence type="ECO:0000256" key="2">
    <source>
        <dbReference type="ARBA" id="ARBA00022695"/>
    </source>
</evidence>
<dbReference type="NCBIfam" id="TIGR03552">
    <property type="entry name" value="F420_cofC"/>
    <property type="match status" value="1"/>
</dbReference>
<evidence type="ECO:0000313" key="7">
    <source>
        <dbReference type="Proteomes" id="UP000535890"/>
    </source>
</evidence>
<feature type="binding site" evidence="5">
    <location>
        <position position="173"/>
    </location>
    <ligand>
        <name>phosphoenolpyruvate</name>
        <dbReference type="ChEBI" id="CHEBI:58702"/>
    </ligand>
</feature>
<evidence type="ECO:0000313" key="6">
    <source>
        <dbReference type="EMBL" id="NYD36621.1"/>
    </source>
</evidence>
<dbReference type="RefSeq" id="WP_179794270.1">
    <property type="nucleotide sequence ID" value="NZ_BAABHP010000021.1"/>
</dbReference>
<keyword evidence="1 5" id="KW-0808">Transferase</keyword>
<comment type="similarity">
    <text evidence="5">Belongs to the CofC family.</text>
</comment>
<comment type="function">
    <text evidence="5">Guanylyltransferase that catalyzes the activation of phosphoenolpyruvate (PEP) as enolpyruvoyl-2-diphospho-5'-guanosine, via the condensation of PEP with GTP. It is involved in the biosynthesis of coenzyme F420, a hydride carrier cofactor.</text>
</comment>
<dbReference type="Proteomes" id="UP000535890">
    <property type="component" value="Unassembled WGS sequence"/>
</dbReference>
<dbReference type="EMBL" id="JACCBN010000001">
    <property type="protein sequence ID" value="NYD36621.1"/>
    <property type="molecule type" value="Genomic_DNA"/>
</dbReference>
<gene>
    <name evidence="5" type="primary">fbiD</name>
    <name evidence="6" type="ORF">BJ983_002723</name>
</gene>
<dbReference type="UniPathway" id="UPA00071"/>
<keyword evidence="3 5" id="KW-0547">Nucleotide-binding</keyword>
<dbReference type="Gene3D" id="3.90.550.10">
    <property type="entry name" value="Spore Coat Polysaccharide Biosynthesis Protein SpsA, Chain A"/>
    <property type="match status" value="1"/>
</dbReference>
<dbReference type="InterPro" id="IPR029044">
    <property type="entry name" value="Nucleotide-diphossugar_trans"/>
</dbReference>
<comment type="caution">
    <text evidence="6">The sequence shown here is derived from an EMBL/GenBank/DDBJ whole genome shotgun (WGS) entry which is preliminary data.</text>
</comment>
<dbReference type="AlphaFoldDB" id="A0A7Y9J631"/>
<dbReference type="PANTHER" id="PTHR40392">
    <property type="entry name" value="2-PHOSPHO-L-LACTATE GUANYLYLTRANSFERASE"/>
    <property type="match status" value="1"/>
</dbReference>
<keyword evidence="2 5" id="KW-0548">Nucleotidyltransferase</keyword>